<dbReference type="InterPro" id="IPR036890">
    <property type="entry name" value="HATPase_C_sf"/>
</dbReference>
<comment type="catalytic activity">
    <reaction evidence="1">
        <text>ATP + protein L-histidine = ADP + protein N-phospho-L-histidine.</text>
        <dbReference type="EC" id="2.7.13.3"/>
    </reaction>
</comment>
<evidence type="ECO:0000256" key="11">
    <source>
        <dbReference type="ARBA" id="ARBA00022840"/>
    </source>
</evidence>
<keyword evidence="10 19" id="KW-0418">Kinase</keyword>
<evidence type="ECO:0000256" key="1">
    <source>
        <dbReference type="ARBA" id="ARBA00000085"/>
    </source>
</evidence>
<keyword evidence="5" id="KW-0997">Cell inner membrane</keyword>
<dbReference type="InterPro" id="IPR004358">
    <property type="entry name" value="Sig_transdc_His_kin-like_C"/>
</dbReference>
<keyword evidence="4" id="KW-1003">Cell membrane</keyword>
<evidence type="ECO:0000256" key="7">
    <source>
        <dbReference type="ARBA" id="ARBA00022679"/>
    </source>
</evidence>
<dbReference type="SUPFAM" id="SSF55874">
    <property type="entry name" value="ATPase domain of HSP90 chaperone/DNA topoisomerase II/histidine kinase"/>
    <property type="match status" value="1"/>
</dbReference>
<evidence type="ECO:0000259" key="17">
    <source>
        <dbReference type="PROSITE" id="PS50109"/>
    </source>
</evidence>
<gene>
    <name evidence="19" type="ORF">C7402_102523</name>
</gene>
<evidence type="ECO:0000256" key="15">
    <source>
        <dbReference type="SAM" id="MobiDB-lite"/>
    </source>
</evidence>
<keyword evidence="9" id="KW-0547">Nucleotide-binding</keyword>
<dbReference type="InterPro" id="IPR003594">
    <property type="entry name" value="HATPase_dom"/>
</dbReference>
<evidence type="ECO:0000256" key="10">
    <source>
        <dbReference type="ARBA" id="ARBA00022777"/>
    </source>
</evidence>
<dbReference type="GO" id="GO:0016301">
    <property type="term" value="F:kinase activity"/>
    <property type="evidence" value="ECO:0007669"/>
    <property type="project" value="UniProtKB-KW"/>
</dbReference>
<dbReference type="Gene3D" id="3.30.565.10">
    <property type="entry name" value="Histidine kinase-like ATPase, C-terminal domain"/>
    <property type="match status" value="1"/>
</dbReference>
<feature type="transmembrane region" description="Helical" evidence="16">
    <location>
        <begin position="161"/>
        <end position="182"/>
    </location>
</feature>
<keyword evidence="13" id="KW-0902">Two-component regulatory system</keyword>
<dbReference type="Gene3D" id="1.10.287.130">
    <property type="match status" value="1"/>
</dbReference>
<feature type="domain" description="HAMP" evidence="18">
    <location>
        <begin position="184"/>
        <end position="236"/>
    </location>
</feature>
<dbReference type="Gene3D" id="6.10.340.10">
    <property type="match status" value="1"/>
</dbReference>
<evidence type="ECO:0000256" key="8">
    <source>
        <dbReference type="ARBA" id="ARBA00022692"/>
    </source>
</evidence>
<evidence type="ECO:0000256" key="13">
    <source>
        <dbReference type="ARBA" id="ARBA00023012"/>
    </source>
</evidence>
<evidence type="ECO:0000259" key="18">
    <source>
        <dbReference type="PROSITE" id="PS50885"/>
    </source>
</evidence>
<proteinExistence type="predicted"/>
<evidence type="ECO:0000256" key="2">
    <source>
        <dbReference type="ARBA" id="ARBA00004429"/>
    </source>
</evidence>
<keyword evidence="11" id="KW-0067">ATP-binding</keyword>
<dbReference type="InterPro" id="IPR036097">
    <property type="entry name" value="HisK_dim/P_sf"/>
</dbReference>
<evidence type="ECO:0000313" key="20">
    <source>
        <dbReference type="Proteomes" id="UP000245712"/>
    </source>
</evidence>
<keyword evidence="6" id="KW-0597">Phosphoprotein</keyword>
<evidence type="ECO:0000256" key="4">
    <source>
        <dbReference type="ARBA" id="ARBA00022475"/>
    </source>
</evidence>
<keyword evidence="14 16" id="KW-0472">Membrane</keyword>
<feature type="domain" description="Histidine kinase" evidence="17">
    <location>
        <begin position="244"/>
        <end position="446"/>
    </location>
</feature>
<dbReference type="SUPFAM" id="SSF47384">
    <property type="entry name" value="Homodimeric domain of signal transducing histidine kinase"/>
    <property type="match status" value="1"/>
</dbReference>
<dbReference type="Proteomes" id="UP000245712">
    <property type="component" value="Unassembled WGS sequence"/>
</dbReference>
<dbReference type="Pfam" id="PF02518">
    <property type="entry name" value="HATPase_c"/>
    <property type="match status" value="1"/>
</dbReference>
<reference evidence="19 20" key="1">
    <citation type="submission" date="2018-05" db="EMBL/GenBank/DDBJ databases">
        <title>Genomic Encyclopedia of Type Strains, Phase IV (KMG-V): Genome sequencing to study the core and pangenomes of soil and plant-associated prokaryotes.</title>
        <authorList>
            <person name="Whitman W."/>
        </authorList>
    </citation>
    <scope>NUCLEOTIDE SEQUENCE [LARGE SCALE GENOMIC DNA]</scope>
    <source>
        <strain evidence="19 20">SCZa-39</strain>
    </source>
</reference>
<evidence type="ECO:0000256" key="12">
    <source>
        <dbReference type="ARBA" id="ARBA00022989"/>
    </source>
</evidence>
<dbReference type="Pfam" id="PF00512">
    <property type="entry name" value="HisKA"/>
    <property type="match status" value="1"/>
</dbReference>
<dbReference type="EC" id="2.7.13.3" evidence="3"/>
<dbReference type="SMART" id="SM00388">
    <property type="entry name" value="HisKA"/>
    <property type="match status" value="1"/>
</dbReference>
<dbReference type="Pfam" id="PF00672">
    <property type="entry name" value="HAMP"/>
    <property type="match status" value="1"/>
</dbReference>
<keyword evidence="8 16" id="KW-0812">Transmembrane</keyword>
<evidence type="ECO:0000256" key="14">
    <source>
        <dbReference type="ARBA" id="ARBA00023136"/>
    </source>
</evidence>
<sequence>MMRLGLPRSLLSRNIALLVALVALSQICSLAVLLHFVQRPRIERASIIFADYVKLLDGTLASMPPAEGRAAAARLDARNEAPPESPGENHPSLVRFFRTWQRDVFVEALQRHLPPDLLVQWDASHDAIAPTQERLWIRVHAAGEPVWIALPMTADARASGITTALILSAALALLAAFTGYLLQRHINQPLRKLARAARRVSAGEKPPPLPTDGPTEIAQVSHAFNQMTEALQQAEATRALMLAGVSHDIRTPLTKLRLAIAMALPRGSNDALVASSESYLDQIDTILQQFMDYAGSGEREAPLPGDLNALAGQLVADFAGLGHEFEFEEGELPMFEFRPIAVMRLLMNLMQNAVNYGRTGLAIRTWRDGDVACVIVADRGTGIRAEELERLKSPFSRGANARTHSGGSGLGLAIVDRIARLHGGSLVFHDREGGGLEAVVRLPLHQPATGRSGAQPAARA</sequence>
<comment type="subcellular location">
    <subcellularLocation>
        <location evidence="2">Cell inner membrane</location>
        <topology evidence="2">Multi-pass membrane protein</topology>
    </subcellularLocation>
</comment>
<dbReference type="InterPro" id="IPR003661">
    <property type="entry name" value="HisK_dim/P_dom"/>
</dbReference>
<dbReference type="SMART" id="SM00304">
    <property type="entry name" value="HAMP"/>
    <property type="match status" value="1"/>
</dbReference>
<evidence type="ECO:0000313" key="19">
    <source>
        <dbReference type="EMBL" id="PVX86686.1"/>
    </source>
</evidence>
<dbReference type="SMART" id="SM00387">
    <property type="entry name" value="HATPase_c"/>
    <property type="match status" value="1"/>
</dbReference>
<dbReference type="CDD" id="cd06225">
    <property type="entry name" value="HAMP"/>
    <property type="match status" value="1"/>
</dbReference>
<organism evidence="19 20">
    <name type="scientific">Paraburkholderia unamae</name>
    <dbReference type="NCBI Taxonomy" id="219649"/>
    <lineage>
        <taxon>Bacteria</taxon>
        <taxon>Pseudomonadati</taxon>
        <taxon>Pseudomonadota</taxon>
        <taxon>Betaproteobacteria</taxon>
        <taxon>Burkholderiales</taxon>
        <taxon>Burkholderiaceae</taxon>
        <taxon>Paraburkholderia</taxon>
    </lineage>
</organism>
<feature type="region of interest" description="Disordered" evidence="15">
    <location>
        <begin position="71"/>
        <end position="90"/>
    </location>
</feature>
<keyword evidence="12 16" id="KW-1133">Transmembrane helix</keyword>
<dbReference type="PANTHER" id="PTHR44936:SF5">
    <property type="entry name" value="SENSOR HISTIDINE KINASE ENVZ"/>
    <property type="match status" value="1"/>
</dbReference>
<evidence type="ECO:0000256" key="6">
    <source>
        <dbReference type="ARBA" id="ARBA00022553"/>
    </source>
</evidence>
<comment type="caution">
    <text evidence="19">The sequence shown here is derived from an EMBL/GenBank/DDBJ whole genome shotgun (WGS) entry which is preliminary data.</text>
</comment>
<dbReference type="InterPro" id="IPR003660">
    <property type="entry name" value="HAMP_dom"/>
</dbReference>
<dbReference type="EMBL" id="QEOB01000002">
    <property type="protein sequence ID" value="PVX86686.1"/>
    <property type="molecule type" value="Genomic_DNA"/>
</dbReference>
<evidence type="ECO:0000256" key="5">
    <source>
        <dbReference type="ARBA" id="ARBA00022519"/>
    </source>
</evidence>
<keyword evidence="20" id="KW-1185">Reference proteome</keyword>
<dbReference type="PANTHER" id="PTHR44936">
    <property type="entry name" value="SENSOR PROTEIN CREC"/>
    <property type="match status" value="1"/>
</dbReference>
<name>A0ABX5KW16_9BURK</name>
<keyword evidence="7" id="KW-0808">Transferase</keyword>
<evidence type="ECO:0000256" key="16">
    <source>
        <dbReference type="SAM" id="Phobius"/>
    </source>
</evidence>
<evidence type="ECO:0000256" key="9">
    <source>
        <dbReference type="ARBA" id="ARBA00022741"/>
    </source>
</evidence>
<evidence type="ECO:0000256" key="3">
    <source>
        <dbReference type="ARBA" id="ARBA00012438"/>
    </source>
</evidence>
<dbReference type="PRINTS" id="PR00344">
    <property type="entry name" value="BCTRLSENSOR"/>
</dbReference>
<accession>A0ABX5KW16</accession>
<dbReference type="InterPro" id="IPR005467">
    <property type="entry name" value="His_kinase_dom"/>
</dbReference>
<dbReference type="CDD" id="cd00082">
    <property type="entry name" value="HisKA"/>
    <property type="match status" value="1"/>
</dbReference>
<protein>
    <recommendedName>
        <fullName evidence="3">histidine kinase</fullName>
        <ecNumber evidence="3">2.7.13.3</ecNumber>
    </recommendedName>
</protein>
<dbReference type="SUPFAM" id="SSF158472">
    <property type="entry name" value="HAMP domain-like"/>
    <property type="match status" value="1"/>
</dbReference>
<dbReference type="PROSITE" id="PS50885">
    <property type="entry name" value="HAMP"/>
    <property type="match status" value="1"/>
</dbReference>
<dbReference type="PROSITE" id="PS50109">
    <property type="entry name" value="HIS_KIN"/>
    <property type="match status" value="1"/>
</dbReference>
<dbReference type="InterPro" id="IPR050980">
    <property type="entry name" value="2C_sensor_his_kinase"/>
</dbReference>